<dbReference type="EMBL" id="BJWL01000009">
    <property type="protein sequence ID" value="GFY94240.1"/>
    <property type="molecule type" value="Genomic_DNA"/>
</dbReference>
<name>A0A7J0F6D7_9ERIC</name>
<keyword evidence="4" id="KW-0597">Phosphoprotein</keyword>
<keyword evidence="3" id="KW-0963">Cytoplasm</keyword>
<dbReference type="PANTHER" id="PTHR13105">
    <property type="entry name" value="MYELOID LEUKEMIA FACTOR"/>
    <property type="match status" value="1"/>
</dbReference>
<dbReference type="AlphaFoldDB" id="A0A7J0F6D7"/>
<protein>
    <submittedName>
        <fullName evidence="5">Glycine-rich protein</fullName>
    </submittedName>
</protein>
<evidence type="ECO:0000256" key="4">
    <source>
        <dbReference type="ARBA" id="ARBA00022553"/>
    </source>
</evidence>
<evidence type="ECO:0000256" key="1">
    <source>
        <dbReference type="ARBA" id="ARBA00004496"/>
    </source>
</evidence>
<comment type="caution">
    <text evidence="5">The sequence shown here is derived from an EMBL/GenBank/DDBJ whole genome shotgun (WGS) entry which is preliminary data.</text>
</comment>
<dbReference type="InterPro" id="IPR019376">
    <property type="entry name" value="Myeloid_leukemia_factor"/>
</dbReference>
<evidence type="ECO:0000256" key="2">
    <source>
        <dbReference type="ARBA" id="ARBA00008332"/>
    </source>
</evidence>
<organism evidence="5 6">
    <name type="scientific">Actinidia rufa</name>
    <dbReference type="NCBI Taxonomy" id="165716"/>
    <lineage>
        <taxon>Eukaryota</taxon>
        <taxon>Viridiplantae</taxon>
        <taxon>Streptophyta</taxon>
        <taxon>Embryophyta</taxon>
        <taxon>Tracheophyta</taxon>
        <taxon>Spermatophyta</taxon>
        <taxon>Magnoliopsida</taxon>
        <taxon>eudicotyledons</taxon>
        <taxon>Gunneridae</taxon>
        <taxon>Pentapetalae</taxon>
        <taxon>asterids</taxon>
        <taxon>Ericales</taxon>
        <taxon>Actinidiaceae</taxon>
        <taxon>Actinidia</taxon>
    </lineage>
</organism>
<gene>
    <name evidence="5" type="ORF">Acr_09g0006860</name>
</gene>
<proteinExistence type="inferred from homology"/>
<dbReference type="GO" id="GO:0005737">
    <property type="term" value="C:cytoplasm"/>
    <property type="evidence" value="ECO:0007669"/>
    <property type="project" value="UniProtKB-SubCell"/>
</dbReference>
<sequence>MSKLFGGKDPFQDPFFTHPFGGMFHTQSDSRNRSKEITIEEIDSDGNPMNHSVPSKEIVVKNHNGKNSNGTTSFSYQRVAYGGLNGMYYTASVTRKSGNDGVVMMEINEEDKTVGQALNTISRGIHDKVWIEKLGSVLAPVMLFSIFPEGHSVSTKRTPDGKVDTLHTLHNLNEDELGGFEETWKANEQNLPSDWNSSFNLLENADGSDSGWKWWPTWSGWALPSTEHSADAGANLPHLEAGTSSGGRAKKNRSCQYRVTMVIQDLVL</sequence>
<keyword evidence="6" id="KW-1185">Reference proteome</keyword>
<comment type="similarity">
    <text evidence="2">Belongs to the MLF family.</text>
</comment>
<accession>A0A7J0F6D7</accession>
<evidence type="ECO:0000256" key="3">
    <source>
        <dbReference type="ARBA" id="ARBA00022490"/>
    </source>
</evidence>
<dbReference type="Proteomes" id="UP000585474">
    <property type="component" value="Unassembled WGS sequence"/>
</dbReference>
<reference evidence="5 6" key="1">
    <citation type="submission" date="2019-07" db="EMBL/GenBank/DDBJ databases">
        <title>De Novo Assembly of kiwifruit Actinidia rufa.</title>
        <authorList>
            <person name="Sugita-Konishi S."/>
            <person name="Sato K."/>
            <person name="Mori E."/>
            <person name="Abe Y."/>
            <person name="Kisaki G."/>
            <person name="Hamano K."/>
            <person name="Suezawa K."/>
            <person name="Otani M."/>
            <person name="Fukuda T."/>
            <person name="Manabe T."/>
            <person name="Gomi K."/>
            <person name="Tabuchi M."/>
            <person name="Akimitsu K."/>
            <person name="Kataoka I."/>
        </authorList>
    </citation>
    <scope>NUCLEOTIDE SEQUENCE [LARGE SCALE GENOMIC DNA]</scope>
    <source>
        <strain evidence="6">cv. Fuchu</strain>
    </source>
</reference>
<evidence type="ECO:0000313" key="6">
    <source>
        <dbReference type="Proteomes" id="UP000585474"/>
    </source>
</evidence>
<dbReference type="OrthoDB" id="8707547at2759"/>
<evidence type="ECO:0000313" key="5">
    <source>
        <dbReference type="EMBL" id="GFY94240.1"/>
    </source>
</evidence>
<comment type="subcellular location">
    <subcellularLocation>
        <location evidence="1">Cytoplasm</location>
    </subcellularLocation>
</comment>